<evidence type="ECO:0000313" key="3">
    <source>
        <dbReference type="Proteomes" id="UP000800036"/>
    </source>
</evidence>
<dbReference type="EMBL" id="ML976779">
    <property type="protein sequence ID" value="KAF1964693.1"/>
    <property type="molecule type" value="Genomic_DNA"/>
</dbReference>
<dbReference type="InterPro" id="IPR012338">
    <property type="entry name" value="Beta-lactam/transpept-like"/>
</dbReference>
<dbReference type="OrthoDB" id="5946976at2759"/>
<gene>
    <name evidence="2" type="ORF">BU23DRAFT_594062</name>
</gene>
<dbReference type="SUPFAM" id="SSF56601">
    <property type="entry name" value="beta-lactamase/transpeptidase-like"/>
    <property type="match status" value="1"/>
</dbReference>
<dbReference type="PANTHER" id="PTHR43283:SF3">
    <property type="entry name" value="BETA-LACTAMASE FAMILY PROTEIN (AFU_ORTHOLOGUE AFUA_5G07500)"/>
    <property type="match status" value="1"/>
</dbReference>
<dbReference type="Pfam" id="PF00144">
    <property type="entry name" value="Beta-lactamase"/>
    <property type="match status" value="1"/>
</dbReference>
<accession>A0A6A5UHL1</accession>
<keyword evidence="3" id="KW-1185">Reference proteome</keyword>
<dbReference type="Gene3D" id="3.40.710.10">
    <property type="entry name" value="DD-peptidase/beta-lactamase superfamily"/>
    <property type="match status" value="1"/>
</dbReference>
<proteinExistence type="predicted"/>
<dbReference type="InterPro" id="IPR001466">
    <property type="entry name" value="Beta-lactam-related"/>
</dbReference>
<protein>
    <submittedName>
        <fullName evidence="2">Beta-lactamase/transpeptidase-like protein</fullName>
    </submittedName>
</protein>
<dbReference type="PANTHER" id="PTHR43283">
    <property type="entry name" value="BETA-LACTAMASE-RELATED"/>
    <property type="match status" value="1"/>
</dbReference>
<feature type="domain" description="Beta-lactamase-related" evidence="1">
    <location>
        <begin position="12"/>
        <end position="157"/>
    </location>
</feature>
<dbReference type="Proteomes" id="UP000800036">
    <property type="component" value="Unassembled WGS sequence"/>
</dbReference>
<dbReference type="AlphaFoldDB" id="A0A6A5UHL1"/>
<sequence>MEARPTQLRPLIEELFDISGSSSSSLGVLHQGIPAHVAHFGRRQASRATPPDDDTLYNLASLTKLMTAGVVSNLVEEGLLGWDVPVRHYLPELGERRDAIGQYATLTDPLANRTGLSAQTTFWIPKLACHIPAIGEFRKTFVYSTWGYSLVTSTIERNVAYKHWVGLDGVTHEFPWSEYRGWSDETGFGGAAVASFTGYYGCMLLDPQYQSTIVVLVNSLPLVDITEIIGQLVLGTVLEENSWPDYIKLAQSVKNANMLDYEGDYWNDTKIMCYSVHVHGEKQLRISATGSYLTSYTLEPWGGDMFCLPPNRDLELSRSQWPFTSLKSRIFTFDCSDEKVLSFTWHHDITPGSKPETFWKANGSLHPRL</sequence>
<name>A0A6A5UHL1_9PLEO</name>
<evidence type="ECO:0000313" key="2">
    <source>
        <dbReference type="EMBL" id="KAF1964693.1"/>
    </source>
</evidence>
<dbReference type="InterPro" id="IPR050789">
    <property type="entry name" value="Diverse_Enzym_Activities"/>
</dbReference>
<reference evidence="2" key="1">
    <citation type="journal article" date="2020" name="Stud. Mycol.">
        <title>101 Dothideomycetes genomes: a test case for predicting lifestyles and emergence of pathogens.</title>
        <authorList>
            <person name="Haridas S."/>
            <person name="Albert R."/>
            <person name="Binder M."/>
            <person name="Bloem J."/>
            <person name="Labutti K."/>
            <person name="Salamov A."/>
            <person name="Andreopoulos B."/>
            <person name="Baker S."/>
            <person name="Barry K."/>
            <person name="Bills G."/>
            <person name="Bluhm B."/>
            <person name="Cannon C."/>
            <person name="Castanera R."/>
            <person name="Culley D."/>
            <person name="Daum C."/>
            <person name="Ezra D."/>
            <person name="Gonzalez J."/>
            <person name="Henrissat B."/>
            <person name="Kuo A."/>
            <person name="Liang C."/>
            <person name="Lipzen A."/>
            <person name="Lutzoni F."/>
            <person name="Magnuson J."/>
            <person name="Mondo S."/>
            <person name="Nolan M."/>
            <person name="Ohm R."/>
            <person name="Pangilinan J."/>
            <person name="Park H.-J."/>
            <person name="Ramirez L."/>
            <person name="Alfaro M."/>
            <person name="Sun H."/>
            <person name="Tritt A."/>
            <person name="Yoshinaga Y."/>
            <person name="Zwiers L.-H."/>
            <person name="Turgeon B."/>
            <person name="Goodwin S."/>
            <person name="Spatafora J."/>
            <person name="Crous P."/>
            <person name="Grigoriev I."/>
        </authorList>
    </citation>
    <scope>NUCLEOTIDE SEQUENCE</scope>
    <source>
        <strain evidence="2">CBS 107.79</strain>
    </source>
</reference>
<organism evidence="2 3">
    <name type="scientific">Bimuria novae-zelandiae CBS 107.79</name>
    <dbReference type="NCBI Taxonomy" id="1447943"/>
    <lineage>
        <taxon>Eukaryota</taxon>
        <taxon>Fungi</taxon>
        <taxon>Dikarya</taxon>
        <taxon>Ascomycota</taxon>
        <taxon>Pezizomycotina</taxon>
        <taxon>Dothideomycetes</taxon>
        <taxon>Pleosporomycetidae</taxon>
        <taxon>Pleosporales</taxon>
        <taxon>Massarineae</taxon>
        <taxon>Didymosphaeriaceae</taxon>
        <taxon>Bimuria</taxon>
    </lineage>
</organism>
<evidence type="ECO:0000259" key="1">
    <source>
        <dbReference type="Pfam" id="PF00144"/>
    </source>
</evidence>